<dbReference type="InterPro" id="IPR001117">
    <property type="entry name" value="Cu-oxidase_2nd"/>
</dbReference>
<accession>A0A8H3BXS3</accession>
<evidence type="ECO:0000259" key="1">
    <source>
        <dbReference type="Pfam" id="PF00394"/>
    </source>
</evidence>
<organism evidence="2 3">
    <name type="scientific">Rhizoctonia solani</name>
    <dbReference type="NCBI Taxonomy" id="456999"/>
    <lineage>
        <taxon>Eukaryota</taxon>
        <taxon>Fungi</taxon>
        <taxon>Dikarya</taxon>
        <taxon>Basidiomycota</taxon>
        <taxon>Agaricomycotina</taxon>
        <taxon>Agaricomycetes</taxon>
        <taxon>Cantharellales</taxon>
        <taxon>Ceratobasidiaceae</taxon>
        <taxon>Rhizoctonia</taxon>
    </lineage>
</organism>
<comment type="caution">
    <text evidence="2">The sequence shown here is derived from an EMBL/GenBank/DDBJ whole genome shotgun (WGS) entry which is preliminary data.</text>
</comment>
<sequence length="51" mass="5369">GNEPIPDSGLINGCGHYKGGPTAPWSVFTVQKGKRYCFCVINNGALGSLDE</sequence>
<proteinExistence type="predicted"/>
<protein>
    <recommendedName>
        <fullName evidence="1">Plastocyanin-like domain-containing protein</fullName>
    </recommendedName>
</protein>
<dbReference type="Pfam" id="PF00394">
    <property type="entry name" value="Cu-oxidase"/>
    <property type="match status" value="1"/>
</dbReference>
<feature type="non-terminal residue" evidence="2">
    <location>
        <position position="1"/>
    </location>
</feature>
<feature type="domain" description="Plastocyanin-like" evidence="1">
    <location>
        <begin position="3"/>
        <end position="49"/>
    </location>
</feature>
<name>A0A8H3BXS3_9AGAM</name>
<gene>
    <name evidence="2" type="ORF">RDB_LOCUS105168</name>
</gene>
<reference evidence="2" key="1">
    <citation type="submission" date="2021-01" db="EMBL/GenBank/DDBJ databases">
        <authorList>
            <person name="Kaushik A."/>
        </authorList>
    </citation>
    <scope>NUCLEOTIDE SEQUENCE</scope>
    <source>
        <strain evidence="2">AG4-R118</strain>
    </source>
</reference>
<evidence type="ECO:0000313" key="2">
    <source>
        <dbReference type="EMBL" id="CAE6469892.1"/>
    </source>
</evidence>
<dbReference type="InterPro" id="IPR008972">
    <property type="entry name" value="Cupredoxin"/>
</dbReference>
<dbReference type="Proteomes" id="UP000663888">
    <property type="component" value="Unassembled WGS sequence"/>
</dbReference>
<evidence type="ECO:0000313" key="3">
    <source>
        <dbReference type="Proteomes" id="UP000663888"/>
    </source>
</evidence>
<dbReference type="AlphaFoldDB" id="A0A8H3BXS3"/>
<dbReference type="GO" id="GO:0016491">
    <property type="term" value="F:oxidoreductase activity"/>
    <property type="evidence" value="ECO:0007669"/>
    <property type="project" value="UniProtKB-ARBA"/>
</dbReference>
<dbReference type="EMBL" id="CAJMWX010001137">
    <property type="protein sequence ID" value="CAE6469892.1"/>
    <property type="molecule type" value="Genomic_DNA"/>
</dbReference>
<dbReference type="SUPFAM" id="SSF49503">
    <property type="entry name" value="Cupredoxins"/>
    <property type="match status" value="1"/>
</dbReference>
<dbReference type="Gene3D" id="2.60.40.420">
    <property type="entry name" value="Cupredoxins - blue copper proteins"/>
    <property type="match status" value="1"/>
</dbReference>